<dbReference type="GO" id="GO:0008081">
    <property type="term" value="F:phosphoric diester hydrolase activity"/>
    <property type="evidence" value="ECO:0007669"/>
    <property type="project" value="InterPro"/>
</dbReference>
<dbReference type="Pfam" id="PF03009">
    <property type="entry name" value="GDPD"/>
    <property type="match status" value="1"/>
</dbReference>
<evidence type="ECO:0000313" key="5">
    <source>
        <dbReference type="EMBL" id="CKQ95039.1"/>
    </source>
</evidence>
<dbReference type="InterPro" id="IPR017946">
    <property type="entry name" value="PLC-like_Pdiesterase_TIM-brl"/>
</dbReference>
<dbReference type="CDD" id="cd08580">
    <property type="entry name" value="GDPD_Rv2277c_like"/>
    <property type="match status" value="1"/>
</dbReference>
<accession>A0A045JS57</accession>
<evidence type="ECO:0000313" key="23">
    <source>
        <dbReference type="Proteomes" id="UP000050139"/>
    </source>
</evidence>
<dbReference type="InterPro" id="IPR030395">
    <property type="entry name" value="GP_PDE_dom"/>
</dbReference>
<evidence type="ECO:0000313" key="14">
    <source>
        <dbReference type="Proteomes" id="UP000038802"/>
    </source>
</evidence>
<evidence type="ECO:0000313" key="11">
    <source>
        <dbReference type="EMBL" id="COV92887.1"/>
    </source>
</evidence>
<evidence type="ECO:0000313" key="3">
    <source>
        <dbReference type="EMBL" id="CFE38908.1"/>
    </source>
</evidence>
<dbReference type="EMBL" id="CNFU01000037">
    <property type="protein sequence ID" value="CKQ95039.1"/>
    <property type="molecule type" value="Genomic_DNA"/>
</dbReference>
<reference evidence="13 24" key="4">
    <citation type="submission" date="2018-08" db="EMBL/GenBank/DDBJ databases">
        <authorList>
            <person name="Fokvardsen B D."/>
            <person name="Norman A."/>
        </authorList>
    </citation>
    <scope>NUCLEOTIDE SEQUENCE [LARGE SCALE GENOMIC DNA]</scope>
    <source>
        <strain evidence="13 24">DKC2</strain>
    </source>
</reference>
<proteinExistence type="predicted"/>
<reference evidence="7 23" key="1">
    <citation type="submission" date="2015-03" db="EMBL/GenBank/DDBJ databases">
        <authorList>
            <consortium name="Pathogen Informatics"/>
            <person name="Murphy D."/>
        </authorList>
    </citation>
    <scope>NUCLEOTIDE SEQUENCE [LARGE SCALE GENOMIC DNA]</scope>
    <source>
        <strain evidence="7 23">0268S</strain>
    </source>
</reference>
<evidence type="ECO:0000313" key="8">
    <source>
        <dbReference type="EMBL" id="CNU11038.1"/>
    </source>
</evidence>
<dbReference type="GO" id="GO:0006629">
    <property type="term" value="P:lipid metabolic process"/>
    <property type="evidence" value="ECO:0007669"/>
    <property type="project" value="InterPro"/>
</dbReference>
<dbReference type="EMBL" id="CGCX01000098">
    <property type="protein sequence ID" value="CFR67114.1"/>
    <property type="molecule type" value="Genomic_DNA"/>
</dbReference>
<dbReference type="EMBL" id="CFOE01000120">
    <property type="protein sequence ID" value="CFE38908.1"/>
    <property type="molecule type" value="Genomic_DNA"/>
</dbReference>
<organism evidence="9 17">
    <name type="scientific">Mycobacterium tuberculosis</name>
    <dbReference type="NCBI Taxonomy" id="1773"/>
    <lineage>
        <taxon>Bacteria</taxon>
        <taxon>Bacillati</taxon>
        <taxon>Actinomycetota</taxon>
        <taxon>Actinomycetes</taxon>
        <taxon>Mycobacteriales</taxon>
        <taxon>Mycobacteriaceae</taxon>
        <taxon>Mycobacterium</taxon>
        <taxon>Mycobacterium tuberculosis complex</taxon>
    </lineage>
</organism>
<dbReference type="OMA" id="MDCFRSQ"/>
<sequence length="304" mass="32377">MVKTAMLGAVALVIALGGTCGVADALPLGQTDDPMIVAHRAGTRDFPENTVLAITNAVAAGVDGMWLTVQVSSDGVPVLYRPSDLATLTDGAGPVNSKTVQQLQQLNAGWNFTTPGVEGHPYRQRATPIPTLEQAIGATPPDMTLFLDLKQTPPQPLVSAVAQVLTRTGAAGRSIVYSTNADITAAASRQEGLQVAESRDVTRQRLFNMALNHHCDPQPDPGKWAGFELHRDVTVTEEFTLGSGISAVNAELWDEASVDCFRSQSGMKVMGFAVKTVDDYRLAHKIGLDAVLVDSPLAAQQWRH</sequence>
<evidence type="ECO:0000313" key="6">
    <source>
        <dbReference type="EMBL" id="CKT00319.1"/>
    </source>
</evidence>
<dbReference type="Proteomes" id="UP000045842">
    <property type="component" value="Unassembled WGS sequence"/>
</dbReference>
<reference evidence="14 15" key="2">
    <citation type="submission" date="2015-03" db="EMBL/GenBank/DDBJ databases">
        <authorList>
            <consortium name="Pathogen Informatics"/>
        </authorList>
    </citation>
    <scope>NUCLEOTIDE SEQUENCE [LARGE SCALE GENOMIC DNA]</scope>
    <source>
        <strain evidence="6 21">Bir 172</strain>
        <strain evidence="5 22">Bir 187</strain>
        <strain evidence="4 18">C09601061</strain>
        <strain evidence="8 15">D00501624</strain>
        <strain evidence="9 17">G09801536</strain>
        <strain evidence="3 19">G09901357</strain>
        <strain evidence="14">K00500041</strain>
        <strain evidence="11 16">M09401471</strain>
        <strain evidence="10 20">P00601463</strain>
    </source>
</reference>
<dbReference type="Proteomes" id="UP000049023">
    <property type="component" value="Unassembled WGS sequence"/>
</dbReference>
<keyword evidence="1" id="KW-0732">Signal</keyword>
<dbReference type="Proteomes" id="UP000048289">
    <property type="component" value="Unassembled WGS sequence"/>
</dbReference>
<dbReference type="EMBL" id="CSAE01000247">
    <property type="protein sequence ID" value="COV93364.1"/>
    <property type="molecule type" value="Genomic_DNA"/>
</dbReference>
<dbReference type="PANTHER" id="PTHR46211">
    <property type="entry name" value="GLYCEROPHOSPHORYL DIESTER PHOSPHODIESTERASE"/>
    <property type="match status" value="1"/>
</dbReference>
<dbReference type="EMBL" id="CSAJ01000113">
    <property type="protein sequence ID" value="COV92887.1"/>
    <property type="molecule type" value="Genomic_DNA"/>
</dbReference>
<evidence type="ECO:0000313" key="21">
    <source>
        <dbReference type="Proteomes" id="UP000048948"/>
    </source>
</evidence>
<dbReference type="PANTHER" id="PTHR46211:SF10">
    <property type="entry name" value="EXPORTED PROTEIN"/>
    <property type="match status" value="1"/>
</dbReference>
<dbReference type="Proteomes" id="UP000048948">
    <property type="component" value="Unassembled WGS sequence"/>
</dbReference>
<evidence type="ECO:0000313" key="4">
    <source>
        <dbReference type="EMBL" id="CFR67114.1"/>
    </source>
</evidence>
<evidence type="ECO:0000313" key="18">
    <source>
        <dbReference type="Proteomes" id="UP000046680"/>
    </source>
</evidence>
<dbReference type="EMBL" id="COPH01000001">
    <property type="protein sequence ID" value="CLV44096.1"/>
    <property type="molecule type" value="Genomic_DNA"/>
</dbReference>
<feature type="domain" description="GP-PDE" evidence="2">
    <location>
        <begin position="34"/>
        <end position="303"/>
    </location>
</feature>
<reference evidence="12" key="3">
    <citation type="submission" date="2015-03" db="EMBL/GenBank/DDBJ databases">
        <authorList>
            <person name="Murphy D."/>
        </authorList>
    </citation>
    <scope>NUCLEOTIDE SEQUENCE [LARGE SCALE GENOMIC DNA]</scope>
    <source>
        <strain evidence="12">K00500041</strain>
    </source>
</reference>
<dbReference type="EMBL" id="CHKL01000017">
    <property type="protein sequence ID" value="COV62610.1"/>
    <property type="molecule type" value="Genomic_DNA"/>
</dbReference>
<protein>
    <submittedName>
        <fullName evidence="9">Glycerolphosphodiesterase</fullName>
    </submittedName>
</protein>
<dbReference type="SMR" id="A0A045JS57"/>
<name>A0A045JS57_MYCTX</name>
<evidence type="ECO:0000313" key="19">
    <source>
        <dbReference type="Proteomes" id="UP000048289"/>
    </source>
</evidence>
<dbReference type="EMBL" id="CNGE01000569">
    <property type="protein sequence ID" value="CKT00319.1"/>
    <property type="molecule type" value="Genomic_DNA"/>
</dbReference>
<dbReference type="EMBL" id="LR027516">
    <property type="protein sequence ID" value="VCU50557.1"/>
    <property type="molecule type" value="Genomic_DNA"/>
</dbReference>
<evidence type="ECO:0000313" key="22">
    <source>
        <dbReference type="Proteomes" id="UP000049023"/>
    </source>
</evidence>
<evidence type="ECO:0000313" key="7">
    <source>
        <dbReference type="EMBL" id="CLV44096.1"/>
    </source>
</evidence>
<gene>
    <name evidence="13" type="ORF">DKC2_2402</name>
    <name evidence="4" type="ORF">ERS007657_00456</name>
    <name evidence="8" type="ORF">ERS007661_00082</name>
    <name evidence="9" type="ORF">ERS007679_00172</name>
    <name evidence="3" type="ORF">ERS007681_01278</name>
    <name evidence="12" type="ORF">ERS007703_02338</name>
    <name evidence="11" type="ORF">ERS007720_01218</name>
    <name evidence="10" type="ORF">ERS007741_00312</name>
    <name evidence="6" type="ORF">ERS027646_02819</name>
    <name evidence="5" type="ORF">ERS027661_00340</name>
    <name evidence="7" type="ORF">ERS094118_00127</name>
</gene>
<evidence type="ECO:0000313" key="9">
    <source>
        <dbReference type="EMBL" id="COU69316.1"/>
    </source>
</evidence>
<evidence type="ECO:0000313" key="24">
    <source>
        <dbReference type="Proteomes" id="UP000300237"/>
    </source>
</evidence>
<evidence type="ECO:0000313" key="15">
    <source>
        <dbReference type="Proteomes" id="UP000039217"/>
    </source>
</evidence>
<evidence type="ECO:0000259" key="2">
    <source>
        <dbReference type="PROSITE" id="PS51704"/>
    </source>
</evidence>
<evidence type="ECO:0000313" key="13">
    <source>
        <dbReference type="EMBL" id="VCU50557.1"/>
    </source>
</evidence>
<dbReference type="Proteomes" id="UP000300237">
    <property type="component" value="Chromosome"/>
</dbReference>
<dbReference type="Proteomes" id="UP000039217">
    <property type="component" value="Unassembled WGS sequence"/>
</dbReference>
<dbReference type="PATRIC" id="fig|1773.211.peg.3066"/>
<evidence type="ECO:0000313" key="16">
    <source>
        <dbReference type="Proteomes" id="UP000044938"/>
    </source>
</evidence>
<feature type="chain" id="PRO_5015026407" evidence="1">
    <location>
        <begin position="26"/>
        <end position="304"/>
    </location>
</feature>
<dbReference type="Proteomes" id="UP000046680">
    <property type="component" value="Unassembled WGS sequence"/>
</dbReference>
<dbReference type="Proteomes" id="UP000038802">
    <property type="component" value="Unassembled WGS sequence"/>
</dbReference>
<dbReference type="PROSITE" id="PS51704">
    <property type="entry name" value="GP_PDE"/>
    <property type="match status" value="1"/>
</dbReference>
<dbReference type="Proteomes" id="UP000048600">
    <property type="component" value="Unassembled WGS sequence"/>
</dbReference>
<evidence type="ECO:0000256" key="1">
    <source>
        <dbReference type="SAM" id="SignalP"/>
    </source>
</evidence>
<evidence type="ECO:0000313" key="10">
    <source>
        <dbReference type="EMBL" id="COV62610.1"/>
    </source>
</evidence>
<evidence type="ECO:0000313" key="12">
    <source>
        <dbReference type="EMBL" id="COV93364.1"/>
    </source>
</evidence>
<dbReference type="SUPFAM" id="SSF51695">
    <property type="entry name" value="PLC-like phosphodiesterases"/>
    <property type="match status" value="1"/>
</dbReference>
<dbReference type="EMBL" id="CQQC01000011">
    <property type="protein sequence ID" value="CNU11038.1"/>
    <property type="molecule type" value="Genomic_DNA"/>
</dbReference>
<dbReference type="Proteomes" id="UP000044938">
    <property type="component" value="Unassembled WGS sequence"/>
</dbReference>
<feature type="signal peptide" evidence="1">
    <location>
        <begin position="1"/>
        <end position="25"/>
    </location>
</feature>
<dbReference type="STRING" id="115862.BBG46_11945"/>
<evidence type="ECO:0000313" key="17">
    <source>
        <dbReference type="Proteomes" id="UP000045842"/>
    </source>
</evidence>
<dbReference type="AlphaFoldDB" id="A0A045JS57"/>
<dbReference type="Gene3D" id="3.20.20.190">
    <property type="entry name" value="Phosphatidylinositol (PI) phosphodiesterase"/>
    <property type="match status" value="1"/>
</dbReference>
<evidence type="ECO:0000313" key="20">
    <source>
        <dbReference type="Proteomes" id="UP000048600"/>
    </source>
</evidence>
<dbReference type="Proteomes" id="UP000050139">
    <property type="component" value="Unassembled WGS sequence"/>
</dbReference>
<dbReference type="EMBL" id="CSAD01000010">
    <property type="protein sequence ID" value="COU69316.1"/>
    <property type="molecule type" value="Genomic_DNA"/>
</dbReference>